<dbReference type="EMBL" id="KV745005">
    <property type="protein sequence ID" value="OCK79444.1"/>
    <property type="molecule type" value="Genomic_DNA"/>
</dbReference>
<evidence type="ECO:0000256" key="1">
    <source>
        <dbReference type="SAM" id="Phobius"/>
    </source>
</evidence>
<sequence length="235" mass="27221">MHYRGYICNTISHFQYWYLDIRGITRQSTLLFPSQEYGICLAMAQTPLLYALRPGTRSFALRYLYCITAFNPHRYLLAPLIVHPLNSHSNIIPTSTNHSRWIKSRNLAASVLKRNRTRCPSLRTPHISFLSPSASFLFTHIFFFFAITGKMDHLKFLRNPARGMGLFDHAPVIRCNLIFTWIHDSRPSTPFNPPGLRSFQAPTWSDFAWLHPRTIPPNAHASMTYSNRHQPFCQA</sequence>
<evidence type="ECO:0000313" key="3">
    <source>
        <dbReference type="Proteomes" id="UP000250266"/>
    </source>
</evidence>
<keyword evidence="3" id="KW-1185">Reference proteome</keyword>
<reference evidence="2 3" key="1">
    <citation type="journal article" date="2016" name="Nat. Commun.">
        <title>Ectomycorrhizal ecology is imprinted in the genome of the dominant symbiotic fungus Cenococcum geophilum.</title>
        <authorList>
            <consortium name="DOE Joint Genome Institute"/>
            <person name="Peter M."/>
            <person name="Kohler A."/>
            <person name="Ohm R.A."/>
            <person name="Kuo A."/>
            <person name="Krutzmann J."/>
            <person name="Morin E."/>
            <person name="Arend M."/>
            <person name="Barry K.W."/>
            <person name="Binder M."/>
            <person name="Choi C."/>
            <person name="Clum A."/>
            <person name="Copeland A."/>
            <person name="Grisel N."/>
            <person name="Haridas S."/>
            <person name="Kipfer T."/>
            <person name="LaButti K."/>
            <person name="Lindquist E."/>
            <person name="Lipzen A."/>
            <person name="Maire R."/>
            <person name="Meier B."/>
            <person name="Mihaltcheva S."/>
            <person name="Molinier V."/>
            <person name="Murat C."/>
            <person name="Poggeler S."/>
            <person name="Quandt C.A."/>
            <person name="Sperisen C."/>
            <person name="Tritt A."/>
            <person name="Tisserant E."/>
            <person name="Crous P.W."/>
            <person name="Henrissat B."/>
            <person name="Nehls U."/>
            <person name="Egli S."/>
            <person name="Spatafora J.W."/>
            <person name="Grigoriev I.V."/>
            <person name="Martin F.M."/>
        </authorList>
    </citation>
    <scope>NUCLEOTIDE SEQUENCE [LARGE SCALE GENOMIC DNA]</scope>
    <source>
        <strain evidence="2 3">CBS 459.81</strain>
    </source>
</reference>
<organism evidence="2 3">
    <name type="scientific">Lepidopterella palustris CBS 459.81</name>
    <dbReference type="NCBI Taxonomy" id="1314670"/>
    <lineage>
        <taxon>Eukaryota</taxon>
        <taxon>Fungi</taxon>
        <taxon>Dikarya</taxon>
        <taxon>Ascomycota</taxon>
        <taxon>Pezizomycotina</taxon>
        <taxon>Dothideomycetes</taxon>
        <taxon>Pleosporomycetidae</taxon>
        <taxon>Mytilinidiales</taxon>
        <taxon>Argynnaceae</taxon>
        <taxon>Lepidopterella</taxon>
    </lineage>
</organism>
<feature type="transmembrane region" description="Helical" evidence="1">
    <location>
        <begin position="129"/>
        <end position="148"/>
    </location>
</feature>
<keyword evidence="1" id="KW-0472">Membrane</keyword>
<protein>
    <submittedName>
        <fullName evidence="2">Uncharacterized protein</fullName>
    </submittedName>
</protein>
<dbReference type="AlphaFoldDB" id="A0A8E2JEV5"/>
<gene>
    <name evidence="2" type="ORF">K432DRAFT_68336</name>
</gene>
<proteinExistence type="predicted"/>
<keyword evidence="1" id="KW-0812">Transmembrane</keyword>
<dbReference type="Proteomes" id="UP000250266">
    <property type="component" value="Unassembled WGS sequence"/>
</dbReference>
<evidence type="ECO:0000313" key="2">
    <source>
        <dbReference type="EMBL" id="OCK79444.1"/>
    </source>
</evidence>
<name>A0A8E2JEV5_9PEZI</name>
<keyword evidence="1" id="KW-1133">Transmembrane helix</keyword>
<accession>A0A8E2JEV5</accession>